<reference evidence="8 9" key="1">
    <citation type="submission" date="2023-10" db="EMBL/GenBank/DDBJ databases">
        <title>Draft genome sequence of Xylaria bambusicola isolate GMP-LS, the root and basal stem rot pathogen of sugarcane in Indonesia.</title>
        <authorList>
            <person name="Selvaraj P."/>
            <person name="Muralishankar V."/>
            <person name="Muruganantham S."/>
            <person name="Sp S."/>
            <person name="Haryani S."/>
            <person name="Lau K.J.X."/>
            <person name="Naqvi N.I."/>
        </authorList>
    </citation>
    <scope>NUCLEOTIDE SEQUENCE [LARGE SCALE GENOMIC DNA]</scope>
    <source>
        <strain evidence="8">GMP-LS</strain>
    </source>
</reference>
<dbReference type="GO" id="GO:0005763">
    <property type="term" value="C:mitochondrial small ribosomal subunit"/>
    <property type="evidence" value="ECO:0007669"/>
    <property type="project" value="UniProtKB-UniRule"/>
</dbReference>
<dbReference type="InterPro" id="IPR016939">
    <property type="entry name" value="Ribosomal_mS23_fun"/>
</dbReference>
<evidence type="ECO:0000313" key="9">
    <source>
        <dbReference type="Proteomes" id="UP001305414"/>
    </source>
</evidence>
<dbReference type="EMBL" id="JAWHQM010000025">
    <property type="protein sequence ID" value="KAK5632586.1"/>
    <property type="molecule type" value="Genomic_DNA"/>
</dbReference>
<evidence type="ECO:0000256" key="4">
    <source>
        <dbReference type="ARBA" id="ARBA00023128"/>
    </source>
</evidence>
<comment type="caution">
    <text evidence="8">The sequence shown here is derived from an EMBL/GenBank/DDBJ whole genome shotgun (WGS) entry which is preliminary data.</text>
</comment>
<evidence type="ECO:0000256" key="7">
    <source>
        <dbReference type="SAM" id="MobiDB-lite"/>
    </source>
</evidence>
<evidence type="ECO:0000256" key="2">
    <source>
        <dbReference type="ARBA" id="ARBA00009864"/>
    </source>
</evidence>
<evidence type="ECO:0000313" key="8">
    <source>
        <dbReference type="EMBL" id="KAK5632586.1"/>
    </source>
</evidence>
<gene>
    <name evidence="8" type="ORF">RRF57_008300</name>
</gene>
<keyword evidence="4 6" id="KW-0496">Mitochondrion</keyword>
<sequence length="227" mass="26478">MLNHRIMPNVQVQKPVWYNVVESIPPSETVTRSLPPQHKQPNPKVRKPSRLFQPQKLVYEEDGLRSQFYKDHPWELARPRIIVEMDGRDAERYDWSKGLLQPGMPLCGESVVQRQLWMMHNVEGMTQEMAYDIVRKEFYALRHEEDVERRIAKEEALKMGAYFGKTTLQVSMELEDEQYENWRKWASKQISSVQAEQDSAYTNFGDVEESDGASSDADAEEPVAETE</sequence>
<dbReference type="CDD" id="cd23701">
    <property type="entry name" value="At1g26750"/>
    <property type="match status" value="1"/>
</dbReference>
<evidence type="ECO:0000256" key="1">
    <source>
        <dbReference type="ARBA" id="ARBA00004173"/>
    </source>
</evidence>
<dbReference type="PANTHER" id="PTHR37799">
    <property type="entry name" value="37S RIBOSOMAL PROTEIN S25, MITOCHONDRIAL"/>
    <property type="match status" value="1"/>
</dbReference>
<evidence type="ECO:0000256" key="6">
    <source>
        <dbReference type="PIRNR" id="PIRNR029764"/>
    </source>
</evidence>
<dbReference type="Pfam" id="PF13741">
    <property type="entry name" value="MRP-S25"/>
    <property type="match status" value="1"/>
</dbReference>
<dbReference type="PIRSF" id="PIRSF029764">
    <property type="entry name" value="RSM25"/>
    <property type="match status" value="1"/>
</dbReference>
<feature type="region of interest" description="Disordered" evidence="7">
    <location>
        <begin position="27"/>
        <end position="47"/>
    </location>
</feature>
<accession>A0AAN7ZAW1</accession>
<keyword evidence="3 6" id="KW-0689">Ribosomal protein</keyword>
<evidence type="ECO:0000256" key="3">
    <source>
        <dbReference type="ARBA" id="ARBA00022980"/>
    </source>
</evidence>
<comment type="similarity">
    <text evidence="2">Belongs to the mitochondrion-specific ribosomal protein mS23 family.</text>
</comment>
<dbReference type="PANTHER" id="PTHR37799:SF1">
    <property type="entry name" value="SMALL RIBOSOMAL SUBUNIT PROTEIN MS23"/>
    <property type="match status" value="1"/>
</dbReference>
<comment type="subcellular location">
    <subcellularLocation>
        <location evidence="1 6">Mitochondrion</location>
    </subcellularLocation>
</comment>
<dbReference type="InterPro" id="IPR059242">
    <property type="entry name" value="mS23_dom"/>
</dbReference>
<dbReference type="AlphaFoldDB" id="A0AAN7ZAW1"/>
<comment type="subunit">
    <text evidence="6">Component of the mitochondrial small ribosomal subunit.</text>
</comment>
<protein>
    <recommendedName>
        <fullName evidence="6">37S ribosomal protein S25, mitochondrial</fullName>
    </recommendedName>
</protein>
<feature type="region of interest" description="Disordered" evidence="7">
    <location>
        <begin position="197"/>
        <end position="227"/>
    </location>
</feature>
<organism evidence="8 9">
    <name type="scientific">Xylaria bambusicola</name>
    <dbReference type="NCBI Taxonomy" id="326684"/>
    <lineage>
        <taxon>Eukaryota</taxon>
        <taxon>Fungi</taxon>
        <taxon>Dikarya</taxon>
        <taxon>Ascomycota</taxon>
        <taxon>Pezizomycotina</taxon>
        <taxon>Sordariomycetes</taxon>
        <taxon>Xylariomycetidae</taxon>
        <taxon>Xylariales</taxon>
        <taxon>Xylariaceae</taxon>
        <taxon>Xylaria</taxon>
    </lineage>
</organism>
<proteinExistence type="inferred from homology"/>
<evidence type="ECO:0000256" key="5">
    <source>
        <dbReference type="ARBA" id="ARBA00023274"/>
    </source>
</evidence>
<name>A0AAN7ZAW1_9PEZI</name>
<dbReference type="Proteomes" id="UP001305414">
    <property type="component" value="Unassembled WGS sequence"/>
</dbReference>
<keyword evidence="9" id="KW-1185">Reference proteome</keyword>
<keyword evidence="5 6" id="KW-0687">Ribonucleoprotein</keyword>
<dbReference type="GO" id="GO:0003735">
    <property type="term" value="F:structural constituent of ribosome"/>
    <property type="evidence" value="ECO:0007669"/>
    <property type="project" value="UniProtKB-UniRule"/>
</dbReference>
<feature type="compositionally biased region" description="Acidic residues" evidence="7">
    <location>
        <begin position="206"/>
        <end position="227"/>
    </location>
</feature>